<dbReference type="AlphaFoldDB" id="G8RRR8"/>
<organism evidence="2 3">
    <name type="scientific">Mycolicibacterium rhodesiae (strain NBB3)</name>
    <name type="common">Mycobacterium rhodesiae</name>
    <dbReference type="NCBI Taxonomy" id="710685"/>
    <lineage>
        <taxon>Bacteria</taxon>
        <taxon>Bacillati</taxon>
        <taxon>Actinomycetota</taxon>
        <taxon>Actinomycetes</taxon>
        <taxon>Mycobacteriales</taxon>
        <taxon>Mycobacteriaceae</taxon>
        <taxon>Mycolicibacterium</taxon>
    </lineage>
</organism>
<evidence type="ECO:0008006" key="4">
    <source>
        <dbReference type="Google" id="ProtNLM"/>
    </source>
</evidence>
<evidence type="ECO:0000256" key="1">
    <source>
        <dbReference type="SAM" id="MobiDB-lite"/>
    </source>
</evidence>
<name>G8RRR8_MYCRN</name>
<accession>G8RRR8</accession>
<reference evidence="2 3" key="1">
    <citation type="submission" date="2011-12" db="EMBL/GenBank/DDBJ databases">
        <title>Complete sequence of Mycobacterium rhodesiae NBB3.</title>
        <authorList>
            <consortium name="US DOE Joint Genome Institute"/>
            <person name="Lucas S."/>
            <person name="Han J."/>
            <person name="Lapidus A."/>
            <person name="Cheng J.-F."/>
            <person name="Goodwin L."/>
            <person name="Pitluck S."/>
            <person name="Peters L."/>
            <person name="Mikhailova N."/>
            <person name="Gu W."/>
            <person name="Detter J.C."/>
            <person name="Han C."/>
            <person name="Tapia R."/>
            <person name="Land M."/>
            <person name="Hauser L."/>
            <person name="Kyrpides N."/>
            <person name="Ivanova N."/>
            <person name="Pagani I."/>
            <person name="Mattes T."/>
            <person name="Holmes A."/>
            <person name="Rutledge P."/>
            <person name="Paulsen I."/>
            <person name="Coleman N."/>
            <person name="Woyke T."/>
        </authorList>
    </citation>
    <scope>NUCLEOTIDE SEQUENCE [LARGE SCALE GENOMIC DNA]</scope>
    <source>
        <strain evidence="2 3">NBB3</strain>
    </source>
</reference>
<feature type="region of interest" description="Disordered" evidence="1">
    <location>
        <begin position="137"/>
        <end position="171"/>
    </location>
</feature>
<dbReference type="OrthoDB" id="9801870at2"/>
<dbReference type="eggNOG" id="COG5579">
    <property type="taxonomic scope" value="Bacteria"/>
</dbReference>
<gene>
    <name evidence="2" type="ordered locus">MycrhN_0879</name>
</gene>
<dbReference type="Pfam" id="PF08837">
    <property type="entry name" value="DUF1810"/>
    <property type="match status" value="1"/>
</dbReference>
<dbReference type="HOGENOM" id="CLU_124534_0_0_11"/>
<dbReference type="PIRSF" id="PIRSF008546">
    <property type="entry name" value="UCP008546"/>
    <property type="match status" value="1"/>
</dbReference>
<dbReference type="InterPro" id="IPR036287">
    <property type="entry name" value="Rv1873-like_sf"/>
</dbReference>
<evidence type="ECO:0000313" key="2">
    <source>
        <dbReference type="EMBL" id="AEV71509.1"/>
    </source>
</evidence>
<protein>
    <recommendedName>
        <fullName evidence="4">Calpastatin</fullName>
    </recommendedName>
</protein>
<dbReference type="PATRIC" id="fig|710685.3.peg.887"/>
<dbReference type="InterPro" id="IPR014937">
    <property type="entry name" value="DUF1810"/>
</dbReference>
<dbReference type="STRING" id="710685.MycrhN_0879"/>
<dbReference type="KEGG" id="mrh:MycrhN_0879"/>
<feature type="compositionally biased region" description="Basic residues" evidence="1">
    <location>
        <begin position="156"/>
        <end position="171"/>
    </location>
</feature>
<dbReference type="EMBL" id="CP003169">
    <property type="protein sequence ID" value="AEV71509.1"/>
    <property type="molecule type" value="Genomic_DNA"/>
</dbReference>
<sequence>MDDDPYDLERFVIEQDRDGNFERAVNELRAGRKRSDWIWFVFPQLHRDDLKPYSARFAIRSREEAIAYLEHDVLGPRLRRCTRLVARSGAVSARVLMGSSVDESKLKSSMTLFAEVSGEDDDFVAVLREYFPGGRDQETLKKLKPTSPRLQESSQTKHRRRRWPRRRRTED</sequence>
<evidence type="ECO:0000313" key="3">
    <source>
        <dbReference type="Proteomes" id="UP000005442"/>
    </source>
</evidence>
<proteinExistence type="predicted"/>
<dbReference type="SUPFAM" id="SSF140736">
    <property type="entry name" value="Rv1873-like"/>
    <property type="match status" value="1"/>
</dbReference>
<dbReference type="Proteomes" id="UP000005442">
    <property type="component" value="Chromosome"/>
</dbReference>
<keyword evidence="3" id="KW-1185">Reference proteome</keyword>
<dbReference type="Gene3D" id="1.25.40.380">
    <property type="entry name" value="Protein of unknown function DUF1810"/>
    <property type="match status" value="1"/>
</dbReference>